<comment type="subcellular location">
    <subcellularLocation>
        <location evidence="9">Cytoplasm</location>
    </subcellularLocation>
    <subcellularLocation>
        <location evidence="1 9">Nucleus</location>
    </subcellularLocation>
</comment>
<sequence>MGEWLSNANDALCLKLVRAARDEGALTEDERGVIEEFHPTFTYPIFGDKETIYGYADLKISLFFASGSLSMFLNLFFASGSLSMFLNVTSTAKLPSKTADDVEGTLYKFIPPDYSKSAESFQNTVEKEATTFRPLGEKIHTYVRRAPGHGKGKSKEANPVSEDDADAIVFEVYHSTWDTPGFREYHRRMQIFILLYIEGGSYIQEDEDKWEFTVLYERRRSHSPNDNPDDPPTYTYHFAGYSSLYPFWCWPDKVRLRLSQFVILPPYQHAGHGSALYNAIYQFTLGRDDVVELTVEDPSEAFEDLRDRNDMKRLLSISLPLEGMMLVIDPAPLPRIHRYSQAFMQEGKAEKFGPPADKAWVEKWRRDLKMASRQFHRLIEMLLLRELDASSKQAQKAYRLQVKERLFRFNYEILAQLEKEERLEKLEETFQNVRTDYQRILATVK</sequence>
<evidence type="ECO:0000256" key="6">
    <source>
        <dbReference type="ARBA" id="ARBA00023242"/>
    </source>
</evidence>
<keyword evidence="9" id="KW-0963">Cytoplasm</keyword>
<dbReference type="Gene3D" id="3.40.630.30">
    <property type="match status" value="1"/>
</dbReference>
<evidence type="ECO:0000256" key="11">
    <source>
        <dbReference type="PIRSR" id="PIRSR038084-2"/>
    </source>
</evidence>
<evidence type="ECO:0000256" key="8">
    <source>
        <dbReference type="ARBA" id="ARBA00048017"/>
    </source>
</evidence>
<comment type="subunit">
    <text evidence="9">Component of the HAT-B complex composed of at least HAT1 and HAT2. The HAT-B complex binds to histone H4 tail.</text>
</comment>
<feature type="binding site" evidence="11">
    <location>
        <position position="308"/>
    </location>
    <ligand>
        <name>acetyl-CoA</name>
        <dbReference type="ChEBI" id="CHEBI:57288"/>
    </ligand>
</feature>
<evidence type="ECO:0000313" key="16">
    <source>
        <dbReference type="Proteomes" id="UP000663861"/>
    </source>
</evidence>
<dbReference type="Proteomes" id="UP000663861">
    <property type="component" value="Unassembled WGS sequence"/>
</dbReference>
<comment type="similarity">
    <text evidence="2 9">Belongs to the HAT1 family.</text>
</comment>
<dbReference type="GO" id="GO:0005737">
    <property type="term" value="C:cytoplasm"/>
    <property type="evidence" value="ECO:0007669"/>
    <property type="project" value="UniProtKB-SubCell"/>
</dbReference>
<protein>
    <recommendedName>
        <fullName evidence="4 9">Histone acetyltransferase type B catalytic subunit</fullName>
        <ecNumber evidence="3 9">2.3.1.48</ecNumber>
    </recommendedName>
</protein>
<feature type="domain" description="Histone acetyl transferase HAT1 N-terminal" evidence="14">
    <location>
        <begin position="73"/>
        <end position="198"/>
    </location>
</feature>
<feature type="site" description="Interaction with histone H4 N-terminus" evidence="12">
    <location>
        <position position="210"/>
    </location>
</feature>
<feature type="active site" description="Proton donor/acceptor" evidence="10">
    <location>
        <position position="296"/>
    </location>
</feature>
<reference evidence="15" key="1">
    <citation type="submission" date="2021-01" db="EMBL/GenBank/DDBJ databases">
        <authorList>
            <person name="Kaushik A."/>
        </authorList>
    </citation>
    <scope>NUCLEOTIDE SEQUENCE</scope>
    <source>
        <strain evidence="15">AG4-RS23</strain>
    </source>
</reference>
<comment type="caution">
    <text evidence="15">The sequence shown here is derived from an EMBL/GenBank/DDBJ whole genome shotgun (WGS) entry which is preliminary data.</text>
</comment>
<dbReference type="InterPro" id="IPR019467">
    <property type="entry name" value="Hat1_N"/>
</dbReference>
<proteinExistence type="inferred from homology"/>
<dbReference type="InterPro" id="IPR013523">
    <property type="entry name" value="Hist_AcTrfase_HAT1_C"/>
</dbReference>
<dbReference type="Pfam" id="PF10394">
    <property type="entry name" value="Hat1_N"/>
    <property type="match status" value="1"/>
</dbReference>
<dbReference type="GO" id="GO:0000781">
    <property type="term" value="C:chromosome, telomeric region"/>
    <property type="evidence" value="ECO:0007669"/>
    <property type="project" value="GOC"/>
</dbReference>
<evidence type="ECO:0000256" key="4">
    <source>
        <dbReference type="ARBA" id="ARBA00021268"/>
    </source>
</evidence>
<dbReference type="AlphaFoldDB" id="A0A8H3D8I4"/>
<feature type="binding site" evidence="11">
    <location>
        <begin position="268"/>
        <end position="274"/>
    </location>
    <ligand>
        <name>acetyl-CoA</name>
        <dbReference type="ChEBI" id="CHEBI:57288"/>
    </ligand>
</feature>
<organism evidence="15 16">
    <name type="scientific">Rhizoctonia solani</name>
    <dbReference type="NCBI Taxonomy" id="456999"/>
    <lineage>
        <taxon>Eukaryota</taxon>
        <taxon>Fungi</taxon>
        <taxon>Dikarya</taxon>
        <taxon>Basidiomycota</taxon>
        <taxon>Agaricomycotina</taxon>
        <taxon>Agaricomycetes</taxon>
        <taxon>Cantharellales</taxon>
        <taxon>Ceratobasidiaceae</taxon>
        <taxon>Rhizoctonia</taxon>
    </lineage>
</organism>
<feature type="region of interest" description="Interaction with histone H4 N-terminus" evidence="11">
    <location>
        <begin position="245"/>
        <end position="247"/>
    </location>
</feature>
<evidence type="ECO:0000256" key="7">
    <source>
        <dbReference type="ARBA" id="ARBA00023315"/>
    </source>
</evidence>
<dbReference type="GO" id="GO:0004402">
    <property type="term" value="F:histone acetyltransferase activity"/>
    <property type="evidence" value="ECO:0007669"/>
    <property type="project" value="UniProtKB-UniRule"/>
</dbReference>
<evidence type="ECO:0000256" key="5">
    <source>
        <dbReference type="ARBA" id="ARBA00022679"/>
    </source>
</evidence>
<evidence type="ECO:0000256" key="2">
    <source>
        <dbReference type="ARBA" id="ARBA00010543"/>
    </source>
</evidence>
<comment type="catalytic activity">
    <reaction evidence="8 9">
        <text>L-lysyl-[protein] + acetyl-CoA = N(6)-acetyl-L-lysyl-[protein] + CoA + H(+)</text>
        <dbReference type="Rhea" id="RHEA:45948"/>
        <dbReference type="Rhea" id="RHEA-COMP:9752"/>
        <dbReference type="Rhea" id="RHEA-COMP:10731"/>
        <dbReference type="ChEBI" id="CHEBI:15378"/>
        <dbReference type="ChEBI" id="CHEBI:29969"/>
        <dbReference type="ChEBI" id="CHEBI:57287"/>
        <dbReference type="ChEBI" id="CHEBI:57288"/>
        <dbReference type="ChEBI" id="CHEBI:61930"/>
        <dbReference type="EC" id="2.3.1.48"/>
    </reaction>
</comment>
<keyword evidence="7 9" id="KW-0012">Acyltransferase</keyword>
<name>A0A8H3D8I4_9AGAM</name>
<dbReference type="EC" id="2.3.1.48" evidence="3 9"/>
<dbReference type="PANTHER" id="PTHR12046">
    <property type="entry name" value="HISTONE ACETYLTRANSFERASE TYPE B CATALYTIC SUBUNIT"/>
    <property type="match status" value="1"/>
</dbReference>
<dbReference type="SUPFAM" id="SSF55729">
    <property type="entry name" value="Acyl-CoA N-acyltransferases (Nat)"/>
    <property type="match status" value="1"/>
</dbReference>
<feature type="region of interest" description="Interaction with histone H4 N-terminus" evidence="11">
    <location>
        <begin position="48"/>
        <end position="50"/>
    </location>
</feature>
<dbReference type="PIRSF" id="PIRSF038084">
    <property type="entry name" value="HAT-B_cat"/>
    <property type="match status" value="1"/>
</dbReference>
<dbReference type="GO" id="GO:0042393">
    <property type="term" value="F:histone binding"/>
    <property type="evidence" value="ECO:0007669"/>
    <property type="project" value="InterPro"/>
</dbReference>
<feature type="binding site" evidence="11">
    <location>
        <begin position="261"/>
        <end position="263"/>
    </location>
    <ligand>
        <name>acetyl-CoA</name>
        <dbReference type="ChEBI" id="CHEBI:57288"/>
    </ligand>
</feature>
<dbReference type="Pfam" id="PF21184">
    <property type="entry name" value="HAT1_C_fung"/>
    <property type="match status" value="1"/>
</dbReference>
<feature type="coiled-coil region" evidence="13">
    <location>
        <begin position="416"/>
        <end position="443"/>
    </location>
</feature>
<evidence type="ECO:0000256" key="10">
    <source>
        <dbReference type="PIRSR" id="PIRSR038084-1"/>
    </source>
</evidence>
<evidence type="ECO:0000259" key="14">
    <source>
        <dbReference type="Pfam" id="PF10394"/>
    </source>
</evidence>
<dbReference type="InterPro" id="IPR037113">
    <property type="entry name" value="Hat1_N_sf"/>
</dbReference>
<keyword evidence="13" id="KW-0175">Coiled coil</keyword>
<dbReference type="InterPro" id="IPR017380">
    <property type="entry name" value="Hist_AcTrfase_B-typ_cat-su"/>
</dbReference>
<evidence type="ECO:0000256" key="13">
    <source>
        <dbReference type="SAM" id="Coils"/>
    </source>
</evidence>
<dbReference type="GO" id="GO:0031509">
    <property type="term" value="P:subtelomeric heterochromatin formation"/>
    <property type="evidence" value="ECO:0007669"/>
    <property type="project" value="InterPro"/>
</dbReference>
<evidence type="ECO:0000313" key="15">
    <source>
        <dbReference type="EMBL" id="CAE6512502.1"/>
    </source>
</evidence>
<accession>A0A8H3D8I4</accession>
<dbReference type="EMBL" id="CAJMWY010003975">
    <property type="protein sequence ID" value="CAE6512502.1"/>
    <property type="molecule type" value="Genomic_DNA"/>
</dbReference>
<evidence type="ECO:0000256" key="12">
    <source>
        <dbReference type="PIRSR" id="PIRSR038084-3"/>
    </source>
</evidence>
<evidence type="ECO:0000256" key="3">
    <source>
        <dbReference type="ARBA" id="ARBA00013184"/>
    </source>
</evidence>
<evidence type="ECO:0000256" key="1">
    <source>
        <dbReference type="ARBA" id="ARBA00004123"/>
    </source>
</evidence>
<dbReference type="InterPro" id="IPR016181">
    <property type="entry name" value="Acyl_CoA_acyltransferase"/>
</dbReference>
<dbReference type="Gene3D" id="1.10.10.390">
    <property type="match status" value="1"/>
</dbReference>
<keyword evidence="5 9" id="KW-0808">Transferase</keyword>
<dbReference type="Gene3D" id="3.90.360.10">
    <property type="entry name" value="Histone acetyl transferase 1 (HAT1), N-terminal domain"/>
    <property type="match status" value="1"/>
</dbReference>
<evidence type="ECO:0000256" key="9">
    <source>
        <dbReference type="PIRNR" id="PIRNR038084"/>
    </source>
</evidence>
<gene>
    <name evidence="15" type="ORF">RDB_LOCUS140565</name>
</gene>
<dbReference type="GO" id="GO:0005634">
    <property type="term" value="C:nucleus"/>
    <property type="evidence" value="ECO:0007669"/>
    <property type="project" value="UniProtKB-SubCell"/>
</dbReference>
<comment type="function">
    <text evidence="9">Catalytic component of the histone acetylase B (HAT-B) complex. Has intrinsic substrate specificity that modifies lysine in recognition sequence GXGKXG. Involved in DNA double-strand break repair.</text>
</comment>
<keyword evidence="6 9" id="KW-0539">Nucleus</keyword>